<evidence type="ECO:0000256" key="2">
    <source>
        <dbReference type="SAM" id="MobiDB-lite"/>
    </source>
</evidence>
<keyword evidence="1" id="KW-0862">Zinc</keyword>
<keyword evidence="1" id="KW-0863">Zinc-finger</keyword>
<gene>
    <name evidence="5" type="primary">LOC111453984</name>
</gene>
<dbReference type="KEGG" id="cmos:111453984"/>
<evidence type="ECO:0000313" key="5">
    <source>
        <dbReference type="RefSeq" id="XP_022951048.1"/>
    </source>
</evidence>
<keyword evidence="4" id="KW-1185">Reference proteome</keyword>
<dbReference type="PANTHER" id="PTHR47591">
    <property type="entry name" value="ZINC FINGER PROTEIN ZAT2-RELATED"/>
    <property type="match status" value="1"/>
</dbReference>
<dbReference type="PROSITE" id="PS50157">
    <property type="entry name" value="ZINC_FINGER_C2H2_2"/>
    <property type="match status" value="2"/>
</dbReference>
<dbReference type="AlphaFoldDB" id="A0A6J1GGL7"/>
<dbReference type="GO" id="GO:0008270">
    <property type="term" value="F:zinc ion binding"/>
    <property type="evidence" value="ECO:0007669"/>
    <property type="project" value="UniProtKB-KW"/>
</dbReference>
<feature type="domain" description="C2H2-type" evidence="3">
    <location>
        <begin position="22"/>
        <end position="49"/>
    </location>
</feature>
<reference evidence="5" key="1">
    <citation type="submission" date="2025-08" db="UniProtKB">
        <authorList>
            <consortium name="RefSeq"/>
        </authorList>
    </citation>
    <scope>IDENTIFICATION</scope>
    <source>
        <tissue evidence="5">Young leaves</tissue>
    </source>
</reference>
<dbReference type="GeneID" id="111453984"/>
<feature type="domain" description="C2H2-type" evidence="3">
    <location>
        <begin position="137"/>
        <end position="156"/>
    </location>
</feature>
<protein>
    <submittedName>
        <fullName evidence="5">Zinc finger protein ZAT2-like</fullName>
    </submittedName>
</protein>
<dbReference type="InterPro" id="IPR036236">
    <property type="entry name" value="Znf_C2H2_sf"/>
</dbReference>
<feature type="region of interest" description="Disordered" evidence="2">
    <location>
        <begin position="1"/>
        <end position="21"/>
    </location>
</feature>
<dbReference type="RefSeq" id="XP_022951048.1">
    <property type="nucleotide sequence ID" value="XM_023095280.1"/>
</dbReference>
<dbReference type="Pfam" id="PF13912">
    <property type="entry name" value="zf-C2H2_6"/>
    <property type="match status" value="2"/>
</dbReference>
<dbReference type="SMART" id="SM00355">
    <property type="entry name" value="ZnF_C2H2"/>
    <property type="match status" value="2"/>
</dbReference>
<feature type="region of interest" description="Disordered" evidence="2">
    <location>
        <begin position="104"/>
        <end position="124"/>
    </location>
</feature>
<dbReference type="Gene3D" id="3.30.160.60">
    <property type="entry name" value="Classic Zinc Finger"/>
    <property type="match status" value="1"/>
</dbReference>
<evidence type="ECO:0000259" key="3">
    <source>
        <dbReference type="PROSITE" id="PS50157"/>
    </source>
</evidence>
<keyword evidence="1" id="KW-0479">Metal-binding</keyword>
<dbReference type="InterPro" id="IPR013087">
    <property type="entry name" value="Znf_C2H2_type"/>
</dbReference>
<evidence type="ECO:0000256" key="1">
    <source>
        <dbReference type="PROSITE-ProRule" id="PRU00042"/>
    </source>
</evidence>
<evidence type="ECO:0000313" key="4">
    <source>
        <dbReference type="Proteomes" id="UP000504609"/>
    </source>
</evidence>
<proteinExistence type="predicted"/>
<dbReference type="Proteomes" id="UP000504609">
    <property type="component" value="Unplaced"/>
</dbReference>
<dbReference type="SUPFAM" id="SSF57667">
    <property type="entry name" value="beta-beta-alpha zinc fingers"/>
    <property type="match status" value="1"/>
</dbReference>
<dbReference type="PROSITE" id="PS00028">
    <property type="entry name" value="ZINC_FINGER_C2H2_1"/>
    <property type="match status" value="1"/>
</dbReference>
<accession>A0A6J1GGL7</accession>
<sequence length="188" mass="19885">MGKRKAADGDGDCDGSDRKNRFKCGFCGSEFRSEKALHGHMRSHPERNWRGMNPPVSAAAAAAAAVAATGSFSSSSSSGGVDHEVRDRDCYSPLLTWSTTACRGRRPIGSSSSASSGVVDATDTGKENTDALLRNEYPCDFCGKAFASPQALGGHKSSCPCKPRKNGPQEAKLLRFDLNELPPEDGEA</sequence>
<name>A0A6J1GGL7_CUCMO</name>
<organism evidence="4 5">
    <name type="scientific">Cucurbita moschata</name>
    <name type="common">Winter crookneck squash</name>
    <name type="synonym">Cucurbita pepo var. moschata</name>
    <dbReference type="NCBI Taxonomy" id="3662"/>
    <lineage>
        <taxon>Eukaryota</taxon>
        <taxon>Viridiplantae</taxon>
        <taxon>Streptophyta</taxon>
        <taxon>Embryophyta</taxon>
        <taxon>Tracheophyta</taxon>
        <taxon>Spermatophyta</taxon>
        <taxon>Magnoliopsida</taxon>
        <taxon>eudicotyledons</taxon>
        <taxon>Gunneridae</taxon>
        <taxon>Pentapetalae</taxon>
        <taxon>rosids</taxon>
        <taxon>fabids</taxon>
        <taxon>Cucurbitales</taxon>
        <taxon>Cucurbitaceae</taxon>
        <taxon>Cucurbiteae</taxon>
        <taxon>Cucurbita</taxon>
    </lineage>
</organism>
<dbReference type="PANTHER" id="PTHR47591:SF1">
    <property type="entry name" value="ZINC FINGER PROTEIN ZAT2-RELATED"/>
    <property type="match status" value="1"/>
</dbReference>